<comment type="caution">
    <text evidence="1">The sequence shown here is derived from an EMBL/GenBank/DDBJ whole genome shotgun (WGS) entry which is preliminary data.</text>
</comment>
<gene>
    <name evidence="1" type="ORF">FE782_17845</name>
</gene>
<dbReference type="SUPFAM" id="SSF75005">
    <property type="entry name" value="Arabinanase/levansucrase/invertase"/>
    <property type="match status" value="1"/>
</dbReference>
<accession>A0A5R9GA05</accession>
<protein>
    <recommendedName>
        <fullName evidence="3">Glycosyl hydrolase family 43</fullName>
    </recommendedName>
</protein>
<dbReference type="Proteomes" id="UP000309676">
    <property type="component" value="Unassembled WGS sequence"/>
</dbReference>
<keyword evidence="2" id="KW-1185">Reference proteome</keyword>
<proteinExistence type="predicted"/>
<name>A0A5R9GA05_9BACL</name>
<dbReference type="EMBL" id="VCIW01000012">
    <property type="protein sequence ID" value="TLS50910.1"/>
    <property type="molecule type" value="Genomic_DNA"/>
</dbReference>
<reference evidence="1 2" key="1">
    <citation type="submission" date="2019-05" db="EMBL/GenBank/DDBJ databases">
        <authorList>
            <person name="Narsing Rao M.P."/>
            <person name="Li W.J."/>
        </authorList>
    </citation>
    <scope>NUCLEOTIDE SEQUENCE [LARGE SCALE GENOMIC DNA]</scope>
    <source>
        <strain evidence="1 2">SYSU_K30003</strain>
    </source>
</reference>
<dbReference type="AlphaFoldDB" id="A0A5R9GA05"/>
<dbReference type="OrthoDB" id="9794572at2"/>
<evidence type="ECO:0000313" key="2">
    <source>
        <dbReference type="Proteomes" id="UP000309676"/>
    </source>
</evidence>
<dbReference type="InterPro" id="IPR023296">
    <property type="entry name" value="Glyco_hydro_beta-prop_sf"/>
</dbReference>
<dbReference type="RefSeq" id="WP_138195596.1">
    <property type="nucleotide sequence ID" value="NZ_VCIW01000012.1"/>
</dbReference>
<sequence length="343" mass="39075">MEKAYNLFGDDDGIYNYCPSPVRVDDTTSYVFYCANTVPGLVIDDIYARKGTLAGGRWTFGEKFRALEPSRLDWDCIHVCDPDVIKGEFRYRGETYSWMMVYLGCDIHYCYHNQVGVAFAKDIAGPYVKYDANPVVAYDETFHWGAGQASVVSLDGKGRFRMLYSQTVHEYEKHSLRGRVFWRDFDFGDADAPVVGEEVAMHEGGITDRGGAPTDGEPVFNNPTIVWDRETDTYYLTREGTPFDRVRTPGFIASYTQVCAISRADFERNEGGWRTVYEFGAEDTGFERNHNGGVFKDAYGWLYTPGVLPVAVTVSELKEQDFLWTYRLYYKELAVERGAVRDV</sequence>
<evidence type="ECO:0008006" key="3">
    <source>
        <dbReference type="Google" id="ProtNLM"/>
    </source>
</evidence>
<dbReference type="Gene3D" id="2.115.10.20">
    <property type="entry name" value="Glycosyl hydrolase domain, family 43"/>
    <property type="match status" value="1"/>
</dbReference>
<organism evidence="1 2">
    <name type="scientific">Paenibacillus antri</name>
    <dbReference type="NCBI Taxonomy" id="2582848"/>
    <lineage>
        <taxon>Bacteria</taxon>
        <taxon>Bacillati</taxon>
        <taxon>Bacillota</taxon>
        <taxon>Bacilli</taxon>
        <taxon>Bacillales</taxon>
        <taxon>Paenibacillaceae</taxon>
        <taxon>Paenibacillus</taxon>
    </lineage>
</organism>
<evidence type="ECO:0000313" key="1">
    <source>
        <dbReference type="EMBL" id="TLS50910.1"/>
    </source>
</evidence>